<accession>A0A7W7SPJ9</accession>
<name>A0A7W7SPJ9_9ACTN</name>
<dbReference type="Proteomes" id="UP000578819">
    <property type="component" value="Unassembled WGS sequence"/>
</dbReference>
<evidence type="ECO:0000313" key="2">
    <source>
        <dbReference type="Proteomes" id="UP000578819"/>
    </source>
</evidence>
<keyword evidence="2" id="KW-1185">Reference proteome</keyword>
<sequence>MLTEPAVLAHSLGEFPTTYVKCLLDGPEPNPQRDLLTA</sequence>
<dbReference type="AlphaFoldDB" id="A0A7W7SPJ9"/>
<gene>
    <name evidence="1" type="ORF">FHR38_001108</name>
</gene>
<comment type="caution">
    <text evidence="1">The sequence shown here is derived from an EMBL/GenBank/DDBJ whole genome shotgun (WGS) entry which is preliminary data.</text>
</comment>
<reference evidence="1 2" key="1">
    <citation type="submission" date="2020-08" db="EMBL/GenBank/DDBJ databases">
        <title>Sequencing the genomes of 1000 actinobacteria strains.</title>
        <authorList>
            <person name="Klenk H.-P."/>
        </authorList>
    </citation>
    <scope>NUCLEOTIDE SEQUENCE [LARGE SCALE GENOMIC DNA]</scope>
    <source>
        <strain evidence="1 2">DSM 45886</strain>
    </source>
</reference>
<protein>
    <submittedName>
        <fullName evidence="1">Uncharacterized protein</fullName>
    </submittedName>
</protein>
<evidence type="ECO:0000313" key="1">
    <source>
        <dbReference type="EMBL" id="MBB4957375.1"/>
    </source>
</evidence>
<dbReference type="EMBL" id="JACHJW010000001">
    <property type="protein sequence ID" value="MBB4957375.1"/>
    <property type="molecule type" value="Genomic_DNA"/>
</dbReference>
<proteinExistence type="predicted"/>
<organism evidence="1 2">
    <name type="scientific">Micromonospora polyrhachis</name>
    <dbReference type="NCBI Taxonomy" id="1282883"/>
    <lineage>
        <taxon>Bacteria</taxon>
        <taxon>Bacillati</taxon>
        <taxon>Actinomycetota</taxon>
        <taxon>Actinomycetes</taxon>
        <taxon>Micromonosporales</taxon>
        <taxon>Micromonosporaceae</taxon>
        <taxon>Micromonospora</taxon>
    </lineage>
</organism>